<dbReference type="Pfam" id="PF11964">
    <property type="entry name" value="SpoIIAA-like"/>
    <property type="match status" value="1"/>
</dbReference>
<reference evidence="1 2" key="1">
    <citation type="submission" date="2019-10" db="EMBL/GenBank/DDBJ databases">
        <title>Alcanivorax sp.PA15-N-34 draft genome sequence.</title>
        <authorList>
            <person name="Liao X."/>
            <person name="Shao Z."/>
        </authorList>
    </citation>
    <scope>NUCLEOTIDE SEQUENCE [LARGE SCALE GENOMIC DNA]</scope>
    <source>
        <strain evidence="1 2">PA15-N-34</strain>
    </source>
</reference>
<evidence type="ECO:0000313" key="1">
    <source>
        <dbReference type="EMBL" id="MQX52563.1"/>
    </source>
</evidence>
<organism evidence="1 2">
    <name type="scientific">Alcanivorax sediminis</name>
    <dbReference type="NCBI Taxonomy" id="2663008"/>
    <lineage>
        <taxon>Bacteria</taxon>
        <taxon>Pseudomonadati</taxon>
        <taxon>Pseudomonadota</taxon>
        <taxon>Gammaproteobacteria</taxon>
        <taxon>Oceanospirillales</taxon>
        <taxon>Alcanivoracaceae</taxon>
        <taxon>Alcanivorax</taxon>
    </lineage>
</organism>
<sequence>MRVEYSAQANVASVFPDGPLGKADFDAVAAQIDPVIERHGQLNGLIIASESFPGWESFAALIHHLRFVHDHHRAVRRVALVTDSVLGTLAETIARHFVAAEIRHFACGDMAAAADWVAGDQ</sequence>
<evidence type="ECO:0000313" key="2">
    <source>
        <dbReference type="Proteomes" id="UP000469421"/>
    </source>
</evidence>
<dbReference type="RefSeq" id="WP_153499385.1">
    <property type="nucleotide sequence ID" value="NZ_WIRE01000001.1"/>
</dbReference>
<dbReference type="InterPro" id="IPR021866">
    <property type="entry name" value="SpoIIAA-like"/>
</dbReference>
<comment type="caution">
    <text evidence="1">The sequence shown here is derived from an EMBL/GenBank/DDBJ whole genome shotgun (WGS) entry which is preliminary data.</text>
</comment>
<dbReference type="Gene3D" id="3.40.50.10600">
    <property type="entry name" value="SpoIIaa-like domains"/>
    <property type="match status" value="1"/>
</dbReference>
<dbReference type="InterPro" id="IPR036513">
    <property type="entry name" value="STAS_dom_sf"/>
</dbReference>
<protein>
    <submittedName>
        <fullName evidence="1">STAS/SEC14 domain-containing protein</fullName>
    </submittedName>
</protein>
<proteinExistence type="predicted"/>
<dbReference type="SUPFAM" id="SSF52091">
    <property type="entry name" value="SpoIIaa-like"/>
    <property type="match status" value="1"/>
</dbReference>
<name>A0A6N7LQX2_9GAMM</name>
<keyword evidence="2" id="KW-1185">Reference proteome</keyword>
<dbReference type="EMBL" id="WIRE01000001">
    <property type="protein sequence ID" value="MQX52563.1"/>
    <property type="molecule type" value="Genomic_DNA"/>
</dbReference>
<gene>
    <name evidence="1" type="ORF">GFN93_04840</name>
</gene>
<dbReference type="AlphaFoldDB" id="A0A6N7LQX2"/>
<dbReference type="InterPro" id="IPR038396">
    <property type="entry name" value="SpoIIAA-like_sf"/>
</dbReference>
<dbReference type="Proteomes" id="UP000469421">
    <property type="component" value="Unassembled WGS sequence"/>
</dbReference>
<accession>A0A6N7LQX2</accession>